<keyword evidence="1" id="KW-0413">Isomerase</keyword>
<protein>
    <recommendedName>
        <fullName evidence="2">4-oxalocrotonate tautomerase-like domain-containing protein</fullName>
    </recommendedName>
</protein>
<dbReference type="AlphaFoldDB" id="A0A0F9AR18"/>
<evidence type="ECO:0000313" key="3">
    <source>
        <dbReference type="EMBL" id="KKK74646.1"/>
    </source>
</evidence>
<gene>
    <name evidence="3" type="ORF">LCGC14_2881680</name>
</gene>
<reference evidence="3" key="1">
    <citation type="journal article" date="2015" name="Nature">
        <title>Complex archaea that bridge the gap between prokaryotes and eukaryotes.</title>
        <authorList>
            <person name="Spang A."/>
            <person name="Saw J.H."/>
            <person name="Jorgensen S.L."/>
            <person name="Zaremba-Niedzwiedzka K."/>
            <person name="Martijn J."/>
            <person name="Lind A.E."/>
            <person name="van Eijk R."/>
            <person name="Schleper C."/>
            <person name="Guy L."/>
            <person name="Ettema T.J."/>
        </authorList>
    </citation>
    <scope>NUCLEOTIDE SEQUENCE</scope>
</reference>
<dbReference type="Gene3D" id="3.30.429.10">
    <property type="entry name" value="Macrophage Migration Inhibitory Factor"/>
    <property type="match status" value="1"/>
</dbReference>
<dbReference type="Pfam" id="PF01361">
    <property type="entry name" value="Tautomerase"/>
    <property type="match status" value="1"/>
</dbReference>
<accession>A0A0F9AR18</accession>
<dbReference type="SUPFAM" id="SSF55331">
    <property type="entry name" value="Tautomerase/MIF"/>
    <property type="match status" value="1"/>
</dbReference>
<dbReference type="EMBL" id="LAZR01056219">
    <property type="protein sequence ID" value="KKK74646.1"/>
    <property type="molecule type" value="Genomic_DNA"/>
</dbReference>
<name>A0A0F9AR18_9ZZZZ</name>
<comment type="caution">
    <text evidence="3">The sequence shown here is derived from an EMBL/GenBank/DDBJ whole genome shotgun (WGS) entry which is preliminary data.</text>
</comment>
<sequence>MPVIEIKLWEGRTREQKAEIAKRITDTVVEVG</sequence>
<evidence type="ECO:0000256" key="1">
    <source>
        <dbReference type="ARBA" id="ARBA00023235"/>
    </source>
</evidence>
<evidence type="ECO:0000259" key="2">
    <source>
        <dbReference type="Pfam" id="PF01361"/>
    </source>
</evidence>
<dbReference type="GO" id="GO:0016853">
    <property type="term" value="F:isomerase activity"/>
    <property type="evidence" value="ECO:0007669"/>
    <property type="project" value="UniProtKB-KW"/>
</dbReference>
<feature type="domain" description="4-oxalocrotonate tautomerase-like" evidence="2">
    <location>
        <begin position="2"/>
        <end position="31"/>
    </location>
</feature>
<dbReference type="InterPro" id="IPR014347">
    <property type="entry name" value="Tautomerase/MIF_sf"/>
</dbReference>
<dbReference type="InterPro" id="IPR004370">
    <property type="entry name" value="4-OT-like_dom"/>
</dbReference>
<proteinExistence type="predicted"/>
<feature type="non-terminal residue" evidence="3">
    <location>
        <position position="32"/>
    </location>
</feature>
<organism evidence="3">
    <name type="scientific">marine sediment metagenome</name>
    <dbReference type="NCBI Taxonomy" id="412755"/>
    <lineage>
        <taxon>unclassified sequences</taxon>
        <taxon>metagenomes</taxon>
        <taxon>ecological metagenomes</taxon>
    </lineage>
</organism>